<feature type="transmembrane region" description="Helical" evidence="7">
    <location>
        <begin position="182"/>
        <end position="201"/>
    </location>
</feature>
<dbReference type="Ensembl" id="ENSVURT00010025833.1">
    <property type="protein sequence ID" value="ENSVURP00010022696.1"/>
    <property type="gene ID" value="ENSVURG00010017404.1"/>
</dbReference>
<sequence length="320" mass="34255">MNVEEGGIPGIGRPSQARWVLMLLLSTTMCGAHAPLLALCRIDGRVPFRPSSAVLWTELTKLLLSACSLMARRQPRLWDTPPWRQAAPFALSALLYGANNNLVIHLQQYMDPSTYQVMSNLKIGSTALLYCLCLNRRLSARQGLALLLLTGAGACYAAAGLQDPQGLLPPPPAAAMPLHVTPLGLLLLLLYCLISGLSSVYTELLMKRQRLPLALQNLFLYSFGVLVNLGLYVGGGPGPGLLEGFSAWAGLVVLSQALNGLLMSAIMKHGSSITRLFVVSSSLIVNAVLSSALLHLQLTAAFFLALLLIGLAVHLYYGGQ</sequence>
<keyword evidence="3" id="KW-0813">Transport</keyword>
<name>A0A4X2LKY9_VOMUR</name>
<evidence type="ECO:0000256" key="1">
    <source>
        <dbReference type="ARBA" id="ARBA00004653"/>
    </source>
</evidence>
<protein>
    <submittedName>
        <fullName evidence="8">Solute carrier family 35 member A4</fullName>
    </submittedName>
</protein>
<dbReference type="GO" id="GO:0015165">
    <property type="term" value="F:pyrimidine nucleotide-sugar transmembrane transporter activity"/>
    <property type="evidence" value="ECO:0007669"/>
    <property type="project" value="InterPro"/>
</dbReference>
<dbReference type="OMA" id="SSCVVMI"/>
<keyword evidence="3" id="KW-0762">Sugar transport</keyword>
<dbReference type="GeneTree" id="ENSGT00950000182827"/>
<dbReference type="CTD" id="113829"/>
<reference evidence="8" key="2">
    <citation type="submission" date="2025-08" db="UniProtKB">
        <authorList>
            <consortium name="Ensembl"/>
        </authorList>
    </citation>
    <scope>IDENTIFICATION</scope>
</reference>
<evidence type="ECO:0000256" key="6">
    <source>
        <dbReference type="ARBA" id="ARBA00023136"/>
    </source>
</evidence>
<feature type="transmembrane region" description="Helical" evidence="7">
    <location>
        <begin position="245"/>
        <end position="264"/>
    </location>
</feature>
<evidence type="ECO:0000256" key="7">
    <source>
        <dbReference type="SAM" id="Phobius"/>
    </source>
</evidence>
<evidence type="ECO:0000256" key="5">
    <source>
        <dbReference type="ARBA" id="ARBA00022989"/>
    </source>
</evidence>
<feature type="transmembrane region" description="Helical" evidence="7">
    <location>
        <begin position="213"/>
        <end position="233"/>
    </location>
</feature>
<evidence type="ECO:0000256" key="2">
    <source>
        <dbReference type="ARBA" id="ARBA00009976"/>
    </source>
</evidence>
<accession>A0A4X2LKY9</accession>
<evidence type="ECO:0000313" key="9">
    <source>
        <dbReference type="Proteomes" id="UP000314987"/>
    </source>
</evidence>
<evidence type="ECO:0000256" key="3">
    <source>
        <dbReference type="ARBA" id="ARBA00022597"/>
    </source>
</evidence>
<organism evidence="8 9">
    <name type="scientific">Vombatus ursinus</name>
    <name type="common">Common wombat</name>
    <dbReference type="NCBI Taxonomy" id="29139"/>
    <lineage>
        <taxon>Eukaryota</taxon>
        <taxon>Metazoa</taxon>
        <taxon>Chordata</taxon>
        <taxon>Craniata</taxon>
        <taxon>Vertebrata</taxon>
        <taxon>Euteleostomi</taxon>
        <taxon>Mammalia</taxon>
        <taxon>Metatheria</taxon>
        <taxon>Diprotodontia</taxon>
        <taxon>Vombatidae</taxon>
        <taxon>Vombatus</taxon>
    </lineage>
</organism>
<evidence type="ECO:0000256" key="4">
    <source>
        <dbReference type="ARBA" id="ARBA00022692"/>
    </source>
</evidence>
<reference evidence="8" key="3">
    <citation type="submission" date="2025-09" db="UniProtKB">
        <authorList>
            <consortium name="Ensembl"/>
        </authorList>
    </citation>
    <scope>IDENTIFICATION</scope>
</reference>
<gene>
    <name evidence="8" type="primary">SLC35A4</name>
</gene>
<dbReference type="InterPro" id="IPR037185">
    <property type="entry name" value="EmrE-like"/>
</dbReference>
<feature type="transmembrane region" description="Helical" evidence="7">
    <location>
        <begin position="300"/>
        <end position="317"/>
    </location>
</feature>
<dbReference type="Proteomes" id="UP000314987">
    <property type="component" value="Unassembled WGS sequence"/>
</dbReference>
<comment type="subcellular location">
    <subcellularLocation>
        <location evidence="1">Golgi apparatus membrane</location>
        <topology evidence="1">Multi-pass membrane protein</topology>
    </subcellularLocation>
</comment>
<feature type="transmembrane region" description="Helical" evidence="7">
    <location>
        <begin position="144"/>
        <end position="162"/>
    </location>
</feature>
<dbReference type="PIRSF" id="PIRSF005799">
    <property type="entry name" value="UDP-gal_transpt"/>
    <property type="match status" value="1"/>
</dbReference>
<dbReference type="SUPFAM" id="SSF103481">
    <property type="entry name" value="Multidrug resistance efflux transporter EmrE"/>
    <property type="match status" value="1"/>
</dbReference>
<keyword evidence="6 7" id="KW-0472">Membrane</keyword>
<dbReference type="InterPro" id="IPR007271">
    <property type="entry name" value="Nuc_sug_transpt"/>
</dbReference>
<dbReference type="AlphaFoldDB" id="A0A4X2LKY9"/>
<dbReference type="RefSeq" id="XP_027697323.1">
    <property type="nucleotide sequence ID" value="XM_027841522.1"/>
</dbReference>
<dbReference type="PANTHER" id="PTHR10231">
    <property type="entry name" value="NUCLEOTIDE-SUGAR TRANSMEMBRANE TRANSPORTER"/>
    <property type="match status" value="1"/>
</dbReference>
<dbReference type="Pfam" id="PF04142">
    <property type="entry name" value="Nuc_sug_transp"/>
    <property type="match status" value="1"/>
</dbReference>
<feature type="transmembrane region" description="Helical" evidence="7">
    <location>
        <begin position="276"/>
        <end position="294"/>
    </location>
</feature>
<feature type="transmembrane region" description="Helical" evidence="7">
    <location>
        <begin position="19"/>
        <end position="40"/>
    </location>
</feature>
<reference evidence="9" key="1">
    <citation type="submission" date="2018-12" db="EMBL/GenBank/DDBJ databases">
        <authorList>
            <person name="Yazar S."/>
        </authorList>
    </citation>
    <scope>NUCLEOTIDE SEQUENCE [LARGE SCALE GENOMIC DNA]</scope>
</reference>
<dbReference type="GeneID" id="114027452"/>
<keyword evidence="9" id="KW-1185">Reference proteome</keyword>
<comment type="similarity">
    <text evidence="2">Belongs to the nucleotide-sugar transporter family. SLC35A subfamily.</text>
</comment>
<dbReference type="STRING" id="29139.ENSVURP00010022696"/>
<dbReference type="OrthoDB" id="419167at2759"/>
<dbReference type="GO" id="GO:0000139">
    <property type="term" value="C:Golgi membrane"/>
    <property type="evidence" value="ECO:0007669"/>
    <property type="project" value="UniProtKB-SubCell"/>
</dbReference>
<evidence type="ECO:0000313" key="8">
    <source>
        <dbReference type="Ensembl" id="ENSVURP00010022696.1"/>
    </source>
</evidence>
<keyword evidence="4 7" id="KW-0812">Transmembrane</keyword>
<keyword evidence="5 7" id="KW-1133">Transmembrane helix</keyword>
<proteinExistence type="inferred from homology"/>